<dbReference type="InterPro" id="IPR007165">
    <property type="entry name" value="Phage_holin_4_2"/>
</dbReference>
<comment type="caution">
    <text evidence="2">The sequence shown here is derived from an EMBL/GenBank/DDBJ whole genome shotgun (WGS) entry which is preliminary data.</text>
</comment>
<feature type="transmembrane region" description="Helical" evidence="1">
    <location>
        <begin position="41"/>
        <end position="61"/>
    </location>
</feature>
<reference evidence="2 3" key="1">
    <citation type="journal article" date="2016" name="Nat. Commun.">
        <title>Thousands of microbial genomes shed light on interconnected biogeochemical processes in an aquifer system.</title>
        <authorList>
            <person name="Anantharaman K."/>
            <person name="Brown C.T."/>
            <person name="Hug L.A."/>
            <person name="Sharon I."/>
            <person name="Castelle C.J."/>
            <person name="Probst A.J."/>
            <person name="Thomas B.C."/>
            <person name="Singh A."/>
            <person name="Wilkins M.J."/>
            <person name="Karaoz U."/>
            <person name="Brodie E.L."/>
            <person name="Williams K.H."/>
            <person name="Hubbard S.S."/>
            <person name="Banfield J.F."/>
        </authorList>
    </citation>
    <scope>NUCLEOTIDE SEQUENCE [LARGE SCALE GENOMIC DNA]</scope>
</reference>
<proteinExistence type="predicted"/>
<feature type="transmembrane region" description="Helical" evidence="1">
    <location>
        <begin position="103"/>
        <end position="125"/>
    </location>
</feature>
<organism evidence="2 3">
    <name type="scientific">Candidatus Staskawiczbacteria bacterium RIFCSPHIGHO2_01_FULL_41_41</name>
    <dbReference type="NCBI Taxonomy" id="1802203"/>
    <lineage>
        <taxon>Bacteria</taxon>
        <taxon>Candidatus Staskawicziibacteriota</taxon>
    </lineage>
</organism>
<evidence type="ECO:0000313" key="2">
    <source>
        <dbReference type="EMBL" id="OGZ65553.1"/>
    </source>
</evidence>
<evidence type="ECO:0008006" key="4">
    <source>
        <dbReference type="Google" id="ProtNLM"/>
    </source>
</evidence>
<evidence type="ECO:0000313" key="3">
    <source>
        <dbReference type="Proteomes" id="UP000178774"/>
    </source>
</evidence>
<accession>A0A1G2HSY2</accession>
<dbReference type="AlphaFoldDB" id="A0A1G2HSY2"/>
<name>A0A1G2HSY2_9BACT</name>
<dbReference type="PANTHER" id="PTHR37309:SF1">
    <property type="entry name" value="SLR0284 PROTEIN"/>
    <property type="match status" value="1"/>
</dbReference>
<keyword evidence="1" id="KW-1133">Transmembrane helix</keyword>
<feature type="transmembrane region" description="Helical" evidence="1">
    <location>
        <begin position="68"/>
        <end position="91"/>
    </location>
</feature>
<sequence>MRKLFSSIITATLGLWLATMFVPGVSVTLHANSNFFGFGLTHLWQMFLILGTTLGLINFYIKPILDTLALPLKIITLGLFGFIINMALIWSVDYIFQELSAPLWYPLFWTAVIIWALHIIANNILAKQE</sequence>
<keyword evidence="1" id="KW-0812">Transmembrane</keyword>
<dbReference type="Proteomes" id="UP000178774">
    <property type="component" value="Unassembled WGS sequence"/>
</dbReference>
<gene>
    <name evidence="2" type="ORF">A2822_03395</name>
</gene>
<dbReference type="EMBL" id="MHOP01000020">
    <property type="protein sequence ID" value="OGZ65553.1"/>
    <property type="molecule type" value="Genomic_DNA"/>
</dbReference>
<dbReference type="PANTHER" id="PTHR37309">
    <property type="entry name" value="SLR0284 PROTEIN"/>
    <property type="match status" value="1"/>
</dbReference>
<evidence type="ECO:0000256" key="1">
    <source>
        <dbReference type="SAM" id="Phobius"/>
    </source>
</evidence>
<keyword evidence="1" id="KW-0472">Membrane</keyword>
<protein>
    <recommendedName>
        <fullName evidence="4">Phage holin family protein</fullName>
    </recommendedName>
</protein>
<dbReference type="Pfam" id="PF04020">
    <property type="entry name" value="Phage_holin_4_2"/>
    <property type="match status" value="1"/>
</dbReference>